<evidence type="ECO:0000256" key="1">
    <source>
        <dbReference type="ARBA" id="ARBA00004123"/>
    </source>
</evidence>
<dbReference type="GO" id="GO:0003700">
    <property type="term" value="F:DNA-binding transcription factor activity"/>
    <property type="evidence" value="ECO:0007669"/>
    <property type="project" value="InterPro"/>
</dbReference>
<evidence type="ECO:0000256" key="4">
    <source>
        <dbReference type="ARBA" id="ARBA00022723"/>
    </source>
</evidence>
<organism evidence="12 13">
    <name type="scientific">Salix brachista</name>
    <dbReference type="NCBI Taxonomy" id="2182728"/>
    <lineage>
        <taxon>Eukaryota</taxon>
        <taxon>Viridiplantae</taxon>
        <taxon>Streptophyta</taxon>
        <taxon>Embryophyta</taxon>
        <taxon>Tracheophyta</taxon>
        <taxon>Spermatophyta</taxon>
        <taxon>Magnoliopsida</taxon>
        <taxon>eudicotyledons</taxon>
        <taxon>Gunneridae</taxon>
        <taxon>Pentapetalae</taxon>
        <taxon>rosids</taxon>
        <taxon>fabids</taxon>
        <taxon>Malpighiales</taxon>
        <taxon>Salicaceae</taxon>
        <taxon>Saliceae</taxon>
        <taxon>Salix</taxon>
    </lineage>
</organism>
<dbReference type="GO" id="GO:0045893">
    <property type="term" value="P:positive regulation of DNA-templated transcription"/>
    <property type="evidence" value="ECO:0007669"/>
    <property type="project" value="TreeGrafter"/>
</dbReference>
<comment type="caution">
    <text evidence="12">The sequence shown here is derived from an EMBL/GenBank/DDBJ whole genome shotgun (WGS) entry which is preliminary data.</text>
</comment>
<evidence type="ECO:0000256" key="6">
    <source>
        <dbReference type="ARBA" id="ARBA00023070"/>
    </source>
</evidence>
<gene>
    <name evidence="12" type="ORF">DKX38_000196</name>
</gene>
<keyword evidence="10" id="KW-0927">Auxin signaling pathway</keyword>
<dbReference type="GO" id="GO:0005634">
    <property type="term" value="C:nucleus"/>
    <property type="evidence" value="ECO:0007669"/>
    <property type="project" value="UniProtKB-SubCell"/>
</dbReference>
<evidence type="ECO:0000313" key="12">
    <source>
        <dbReference type="EMBL" id="KAB5573002.1"/>
    </source>
</evidence>
<dbReference type="InterPro" id="IPR007818">
    <property type="entry name" value="SHI"/>
</dbReference>
<protein>
    <submittedName>
        <fullName evidence="12">Uncharacterized protein</fullName>
    </submittedName>
</protein>
<comment type="subcellular location">
    <subcellularLocation>
        <location evidence="1">Nucleus</location>
    </subcellularLocation>
</comment>
<keyword evidence="8" id="KW-0010">Activator</keyword>
<sequence length="312" mass="33726">MLGLHNILFIAPPPSPFHHHQTPQVPSAHQIANTNDQCNIADNQESWATLNKYQQKPCFLKTGDLNVAGEDDTGRNIGPARACRDCGNRAKKECQYRRCRTCCKSREYDCTTHMKSTWVSASSRRERLGCSGGGDSSASSGGGCVGGKRPRENVTTTSNSFSTSNNNAAASVNFDTGSSYQDGIGLVNLNLLKSGKWLLAYFLLLPGLIDAGFKLSLPAQVREPAVFRCVRVTAINSGEAEVAYQAKVNISGHVFKGVLYDQGIDEKNLFPCISKLQSGERTRDSTSSIVEPSAAYAATGNHRLLEGTNCTI</sequence>
<dbReference type="AlphaFoldDB" id="A0A5N5P0D8"/>
<dbReference type="NCBIfam" id="TIGR01624">
    <property type="entry name" value="LRP1_Cterm"/>
    <property type="match status" value="1"/>
</dbReference>
<proteinExistence type="inferred from homology"/>
<dbReference type="NCBIfam" id="TIGR01623">
    <property type="entry name" value="put_zinc_LRP1"/>
    <property type="match status" value="1"/>
</dbReference>
<keyword evidence="3" id="KW-0217">Developmental protein</keyword>
<keyword evidence="5" id="KW-0862">Zinc</keyword>
<dbReference type="EMBL" id="VDCV01000001">
    <property type="protein sequence ID" value="KAB5573002.1"/>
    <property type="molecule type" value="Genomic_DNA"/>
</dbReference>
<evidence type="ECO:0000256" key="10">
    <source>
        <dbReference type="ARBA" id="ARBA00023294"/>
    </source>
</evidence>
<evidence type="ECO:0000256" key="9">
    <source>
        <dbReference type="ARBA" id="ARBA00023242"/>
    </source>
</evidence>
<evidence type="ECO:0000256" key="7">
    <source>
        <dbReference type="ARBA" id="ARBA00023125"/>
    </source>
</evidence>
<evidence type="ECO:0000256" key="3">
    <source>
        <dbReference type="ARBA" id="ARBA00022473"/>
    </source>
</evidence>
<dbReference type="Proteomes" id="UP000326939">
    <property type="component" value="Chromosome 1"/>
</dbReference>
<evidence type="ECO:0000256" key="2">
    <source>
        <dbReference type="ARBA" id="ARBA00006911"/>
    </source>
</evidence>
<dbReference type="InterPro" id="IPR006510">
    <property type="entry name" value="Znf_LRP1"/>
</dbReference>
<evidence type="ECO:0000256" key="11">
    <source>
        <dbReference type="SAM" id="MobiDB-lite"/>
    </source>
</evidence>
<keyword evidence="9" id="KW-0539">Nucleus</keyword>
<keyword evidence="13" id="KW-1185">Reference proteome</keyword>
<dbReference type="GO" id="GO:0003677">
    <property type="term" value="F:DNA binding"/>
    <property type="evidence" value="ECO:0007669"/>
    <property type="project" value="UniProtKB-KW"/>
</dbReference>
<dbReference type="Pfam" id="PF05142">
    <property type="entry name" value="DUF702"/>
    <property type="match status" value="1"/>
</dbReference>
<evidence type="ECO:0000313" key="13">
    <source>
        <dbReference type="Proteomes" id="UP000326939"/>
    </source>
</evidence>
<evidence type="ECO:0000256" key="8">
    <source>
        <dbReference type="ARBA" id="ARBA00023159"/>
    </source>
</evidence>
<dbReference type="PANTHER" id="PTHR31604:SF28">
    <property type="entry name" value="PROTEIN SHI RELATED SEQUENCE 6"/>
    <property type="match status" value="1"/>
</dbReference>
<accession>A0A5N5P0D8</accession>
<feature type="region of interest" description="Disordered" evidence="11">
    <location>
        <begin position="129"/>
        <end position="162"/>
    </location>
</feature>
<name>A0A5N5P0D8_9ROSI</name>
<comment type="similarity">
    <text evidence="2">Belongs to the SHI protein family.</text>
</comment>
<evidence type="ECO:0000256" key="5">
    <source>
        <dbReference type="ARBA" id="ARBA00022833"/>
    </source>
</evidence>
<dbReference type="GO" id="GO:0009851">
    <property type="term" value="P:auxin biosynthetic process"/>
    <property type="evidence" value="ECO:0007669"/>
    <property type="project" value="UniProtKB-KW"/>
</dbReference>
<dbReference type="PANTHER" id="PTHR31604">
    <property type="entry name" value="PROTEIN LATERAL ROOT PRIMORDIUM 1"/>
    <property type="match status" value="1"/>
</dbReference>
<keyword evidence="6" id="KW-0073">Auxin biosynthesis</keyword>
<reference evidence="13" key="1">
    <citation type="journal article" date="2019" name="Gigascience">
        <title>De novo genome assembly of the endangered Acer yangbiense, a plant species with extremely small populations endemic to Yunnan Province, China.</title>
        <authorList>
            <person name="Yang J."/>
            <person name="Wariss H.M."/>
            <person name="Tao L."/>
            <person name="Zhang R."/>
            <person name="Yun Q."/>
            <person name="Hollingsworth P."/>
            <person name="Dao Z."/>
            <person name="Luo G."/>
            <person name="Guo H."/>
            <person name="Ma Y."/>
            <person name="Sun W."/>
        </authorList>
    </citation>
    <scope>NUCLEOTIDE SEQUENCE [LARGE SCALE GENOMIC DNA]</scope>
    <source>
        <strain evidence="13">cv. br00</strain>
    </source>
</reference>
<dbReference type="GO" id="GO:0009734">
    <property type="term" value="P:auxin-activated signaling pathway"/>
    <property type="evidence" value="ECO:0007669"/>
    <property type="project" value="UniProtKB-KW"/>
</dbReference>
<feature type="compositionally biased region" description="Gly residues" evidence="11">
    <location>
        <begin position="130"/>
        <end position="146"/>
    </location>
</feature>
<keyword evidence="4" id="KW-0479">Metal-binding</keyword>
<dbReference type="GO" id="GO:0046872">
    <property type="term" value="F:metal ion binding"/>
    <property type="evidence" value="ECO:0007669"/>
    <property type="project" value="UniProtKB-KW"/>
</dbReference>
<keyword evidence="7" id="KW-0238">DNA-binding</keyword>
<feature type="compositionally biased region" description="Low complexity" evidence="11">
    <location>
        <begin position="153"/>
        <end position="162"/>
    </location>
</feature>
<dbReference type="InterPro" id="IPR006511">
    <property type="entry name" value="SHI_C"/>
</dbReference>